<dbReference type="InterPro" id="IPR001810">
    <property type="entry name" value="F-box_dom"/>
</dbReference>
<dbReference type="Proteomes" id="UP000316621">
    <property type="component" value="Chromosome 2"/>
</dbReference>
<gene>
    <name evidence="3" type="ORF">C5167_019015</name>
</gene>
<evidence type="ECO:0000259" key="2">
    <source>
        <dbReference type="SMART" id="SM00256"/>
    </source>
</evidence>
<accession>A0A4Y7IS95</accession>
<dbReference type="InterPro" id="IPR036047">
    <property type="entry name" value="F-box-like_dom_sf"/>
</dbReference>
<dbReference type="SMART" id="SM00256">
    <property type="entry name" value="FBOX"/>
    <property type="match status" value="1"/>
</dbReference>
<protein>
    <recommendedName>
        <fullName evidence="2">F-box domain-containing protein</fullName>
    </recommendedName>
</protein>
<dbReference type="Pfam" id="PF00646">
    <property type="entry name" value="F-box"/>
    <property type="match status" value="1"/>
</dbReference>
<feature type="domain" description="F-box" evidence="2">
    <location>
        <begin position="33"/>
        <end position="72"/>
    </location>
</feature>
<dbReference type="Gramene" id="RZC50591">
    <property type="protein sequence ID" value="RZC50591"/>
    <property type="gene ID" value="C5167_019015"/>
</dbReference>
<dbReference type="Gene3D" id="1.20.1280.50">
    <property type="match status" value="1"/>
</dbReference>
<evidence type="ECO:0000313" key="4">
    <source>
        <dbReference type="Proteomes" id="UP000316621"/>
    </source>
</evidence>
<organism evidence="3 4">
    <name type="scientific">Papaver somniferum</name>
    <name type="common">Opium poppy</name>
    <dbReference type="NCBI Taxonomy" id="3469"/>
    <lineage>
        <taxon>Eukaryota</taxon>
        <taxon>Viridiplantae</taxon>
        <taxon>Streptophyta</taxon>
        <taxon>Embryophyta</taxon>
        <taxon>Tracheophyta</taxon>
        <taxon>Spermatophyta</taxon>
        <taxon>Magnoliopsida</taxon>
        <taxon>Ranunculales</taxon>
        <taxon>Papaveraceae</taxon>
        <taxon>Papaveroideae</taxon>
        <taxon>Papaver</taxon>
    </lineage>
</organism>
<name>A0A4Y7IS95_PAPSO</name>
<evidence type="ECO:0000313" key="3">
    <source>
        <dbReference type="EMBL" id="RZC50591.1"/>
    </source>
</evidence>
<evidence type="ECO:0000256" key="1">
    <source>
        <dbReference type="SAM" id="MobiDB-lite"/>
    </source>
</evidence>
<proteinExistence type="predicted"/>
<dbReference type="SUPFAM" id="SSF81383">
    <property type="entry name" value="F-box domain"/>
    <property type="match status" value="1"/>
</dbReference>
<dbReference type="AlphaFoldDB" id="A0A4Y7IS95"/>
<feature type="compositionally biased region" description="Basic and acidic residues" evidence="1">
    <location>
        <begin position="15"/>
        <end position="24"/>
    </location>
</feature>
<dbReference type="EMBL" id="CM010716">
    <property type="protein sequence ID" value="RZC50591.1"/>
    <property type="molecule type" value="Genomic_DNA"/>
</dbReference>
<feature type="region of interest" description="Disordered" evidence="1">
    <location>
        <begin position="1"/>
        <end position="24"/>
    </location>
</feature>
<reference evidence="3 4" key="1">
    <citation type="journal article" date="2018" name="Science">
        <title>The opium poppy genome and morphinan production.</title>
        <authorList>
            <person name="Guo L."/>
            <person name="Winzer T."/>
            <person name="Yang X."/>
            <person name="Li Y."/>
            <person name="Ning Z."/>
            <person name="He Z."/>
            <person name="Teodor R."/>
            <person name="Lu Y."/>
            <person name="Bowser T.A."/>
            <person name="Graham I.A."/>
            <person name="Ye K."/>
        </authorList>
    </citation>
    <scope>NUCLEOTIDE SEQUENCE [LARGE SCALE GENOMIC DNA]</scope>
    <source>
        <strain evidence="4">cv. HN1</strain>
        <tissue evidence="3">Leaves</tissue>
    </source>
</reference>
<sequence length="112" mass="13043">MENSLGGSRLSKKPRTSDSRHQSTRDCVVAKYLFDHLIYEILLRTPAESLLKFKIVCKAWYLLIKDQTRIDYGDENKFNVTILNKLWEPENVSCNPERQTEELELTVPRIGS</sequence>
<keyword evidence="4" id="KW-1185">Reference proteome</keyword>